<feature type="chain" id="PRO_5043474462" evidence="1">
    <location>
        <begin position="29"/>
        <end position="340"/>
    </location>
</feature>
<reference evidence="2 3" key="1">
    <citation type="submission" date="2019-10" db="EMBL/GenBank/DDBJ databases">
        <authorList>
            <person name="Palmer J.M."/>
        </authorList>
    </citation>
    <scope>NUCLEOTIDE SEQUENCE [LARGE SCALE GENOMIC DNA]</scope>
    <source>
        <strain evidence="2 3">TWF730</strain>
    </source>
</reference>
<sequence length="340" mass="36617">MARCKVLSPAMLALHFLLILFFSNLVLGAPAPTGPPMVTPLELDGTLAPAPTNPPAVVPLELDGTIVPAPTDPPAVLPLEVPVGTVVPAPSSVPVIERASKARAIEVLADCAKRGIDIYGAIPKDAKRIPANDPSVPIKRHDGTKFEDMTFVHSFSAESDASLWASAQVFVSQYPELVNGTEAYQKALEKRQIKADPGVTVTVYGPVGVLASGFEERIGIGMWEGGKDDWSTNPQPCQGKGWWIDPVRHDSMYLANIPTYSVGVSFRALGGYNYELLDFRTHSGITGRPDCGRRLYSAGEHTPASCWRHGKFAAKCFVLWQNPSFKAPARECKNGVCKGN</sequence>
<protein>
    <submittedName>
        <fullName evidence="2">Uncharacterized protein</fullName>
    </submittedName>
</protein>
<name>A0AAV9VA19_9PEZI</name>
<dbReference type="Proteomes" id="UP001373714">
    <property type="component" value="Unassembled WGS sequence"/>
</dbReference>
<proteinExistence type="predicted"/>
<comment type="caution">
    <text evidence="2">The sequence shown here is derived from an EMBL/GenBank/DDBJ whole genome shotgun (WGS) entry which is preliminary data.</text>
</comment>
<dbReference type="EMBL" id="JAVHNS010000004">
    <property type="protein sequence ID" value="KAK6358689.1"/>
    <property type="molecule type" value="Genomic_DNA"/>
</dbReference>
<organism evidence="2 3">
    <name type="scientific">Orbilia blumenaviensis</name>
    <dbReference type="NCBI Taxonomy" id="1796055"/>
    <lineage>
        <taxon>Eukaryota</taxon>
        <taxon>Fungi</taxon>
        <taxon>Dikarya</taxon>
        <taxon>Ascomycota</taxon>
        <taxon>Pezizomycotina</taxon>
        <taxon>Orbiliomycetes</taxon>
        <taxon>Orbiliales</taxon>
        <taxon>Orbiliaceae</taxon>
        <taxon>Orbilia</taxon>
    </lineage>
</organism>
<evidence type="ECO:0000313" key="2">
    <source>
        <dbReference type="EMBL" id="KAK6358689.1"/>
    </source>
</evidence>
<evidence type="ECO:0000256" key="1">
    <source>
        <dbReference type="SAM" id="SignalP"/>
    </source>
</evidence>
<feature type="signal peptide" evidence="1">
    <location>
        <begin position="1"/>
        <end position="28"/>
    </location>
</feature>
<keyword evidence="1" id="KW-0732">Signal</keyword>
<evidence type="ECO:0000313" key="3">
    <source>
        <dbReference type="Proteomes" id="UP001373714"/>
    </source>
</evidence>
<gene>
    <name evidence="2" type="ORF">TWF730_008012</name>
</gene>
<accession>A0AAV9VA19</accession>
<keyword evidence="3" id="KW-1185">Reference proteome</keyword>
<dbReference type="AlphaFoldDB" id="A0AAV9VA19"/>